<gene>
    <name evidence="2" type="ORF">A3L04_01170</name>
    <name evidence="3" type="ORF">CHITON_0227</name>
</gene>
<dbReference type="Proteomes" id="UP000093069">
    <property type="component" value="Chromosome I"/>
</dbReference>
<dbReference type="InterPro" id="IPR027417">
    <property type="entry name" value="P-loop_NTPase"/>
</dbReference>
<evidence type="ECO:0000313" key="3">
    <source>
        <dbReference type="EMBL" id="CUX77006.1"/>
    </source>
</evidence>
<dbReference type="AlphaFoldDB" id="A0A160VRM1"/>
<evidence type="ECO:0000313" key="4">
    <source>
        <dbReference type="Proteomes" id="UP000093069"/>
    </source>
</evidence>
<proteinExistence type="predicted"/>
<dbReference type="STRING" id="54262.CHITON_0227"/>
<dbReference type="EMBL" id="LN999010">
    <property type="protein sequence ID" value="CUX77006.1"/>
    <property type="molecule type" value="Genomic_DNA"/>
</dbReference>
<dbReference type="Proteomes" id="UP000250189">
    <property type="component" value="Chromosome"/>
</dbReference>
<dbReference type="KEGG" id="tch:CHITON_0227"/>
<dbReference type="PANTHER" id="PTHR37096:SF1">
    <property type="entry name" value="AAA+ ATPASE DOMAIN-CONTAINING PROTEIN"/>
    <property type="match status" value="1"/>
</dbReference>
<dbReference type="OrthoDB" id="65550at2157"/>
<reference evidence="3" key="2">
    <citation type="submission" date="2016-01" db="EMBL/GenBank/DDBJ databases">
        <authorList>
            <person name="Oliw E.H."/>
        </authorList>
    </citation>
    <scope>NUCLEOTIDE SEQUENCE</scope>
    <source>
        <strain evidence="3">1</strain>
    </source>
</reference>
<dbReference type="GO" id="GO:0005524">
    <property type="term" value="F:ATP binding"/>
    <property type="evidence" value="ECO:0007669"/>
    <property type="project" value="UniProtKB-KW"/>
</dbReference>
<dbReference type="PANTHER" id="PTHR37096">
    <property type="entry name" value="YALI0E33429P"/>
    <property type="match status" value="1"/>
</dbReference>
<keyword evidence="5" id="KW-1185">Reference proteome</keyword>
<organism evidence="3 4">
    <name type="scientific">Thermococcus chitonophagus</name>
    <dbReference type="NCBI Taxonomy" id="54262"/>
    <lineage>
        <taxon>Archaea</taxon>
        <taxon>Methanobacteriati</taxon>
        <taxon>Methanobacteriota</taxon>
        <taxon>Thermococci</taxon>
        <taxon>Thermococcales</taxon>
        <taxon>Thermococcaceae</taxon>
        <taxon>Thermococcus</taxon>
    </lineage>
</organism>
<name>A0A160VRM1_9EURY</name>
<protein>
    <submittedName>
        <fullName evidence="3">Hypothetical atp-binding protein</fullName>
    </submittedName>
</protein>
<reference evidence="2 5" key="3">
    <citation type="submission" date="2016-04" db="EMBL/GenBank/DDBJ databases">
        <title>Complete genome sequence of Thermococcus chitonophagus type strain GC74.</title>
        <authorList>
            <person name="Oger P.M."/>
        </authorList>
    </citation>
    <scope>NUCLEOTIDE SEQUENCE [LARGE SCALE GENOMIC DNA]</scope>
    <source>
        <strain evidence="2 5">GC74</strain>
    </source>
</reference>
<feature type="domain" description="AAA+ ATPase" evidence="1">
    <location>
        <begin position="19"/>
        <end position="203"/>
    </location>
</feature>
<accession>A0A160VRM1</accession>
<evidence type="ECO:0000313" key="2">
    <source>
        <dbReference type="EMBL" id="ASJ15779.1"/>
    </source>
</evidence>
<reference evidence="4" key="1">
    <citation type="submission" date="2016-01" db="EMBL/GenBank/DDBJ databases">
        <authorList>
            <person name="Vorgias C.E."/>
        </authorList>
    </citation>
    <scope>NUCLEOTIDE SEQUENCE [LARGE SCALE GENOMIC DNA]</scope>
</reference>
<evidence type="ECO:0000259" key="1">
    <source>
        <dbReference type="SMART" id="SM00382"/>
    </source>
</evidence>
<dbReference type="InterPro" id="IPR011579">
    <property type="entry name" value="ATPase_dom"/>
</dbReference>
<keyword evidence="3" id="KW-0547">Nucleotide-binding</keyword>
<dbReference type="GeneID" id="33321140"/>
<dbReference type="InterPro" id="IPR003593">
    <property type="entry name" value="AAA+_ATPase"/>
</dbReference>
<dbReference type="RefSeq" id="WP_068575957.1">
    <property type="nucleotide sequence ID" value="NZ_CP015193.1"/>
</dbReference>
<dbReference type="Gene3D" id="3.40.50.300">
    <property type="entry name" value="P-loop containing nucleotide triphosphate hydrolases"/>
    <property type="match status" value="1"/>
</dbReference>
<dbReference type="SUPFAM" id="SSF52540">
    <property type="entry name" value="P-loop containing nucleoside triphosphate hydrolases"/>
    <property type="match status" value="1"/>
</dbReference>
<dbReference type="InterPro" id="IPR051667">
    <property type="entry name" value="Archaeal_ATPase_domain"/>
</dbReference>
<dbReference type="SMART" id="SM00382">
    <property type="entry name" value="AAA"/>
    <property type="match status" value="1"/>
</dbReference>
<evidence type="ECO:0000313" key="5">
    <source>
        <dbReference type="Proteomes" id="UP000250189"/>
    </source>
</evidence>
<dbReference type="EMBL" id="CP015193">
    <property type="protein sequence ID" value="ASJ15779.1"/>
    <property type="molecule type" value="Genomic_DNA"/>
</dbReference>
<sequence>MFFDRKEELKALLSLISYEPNMITIYGPINSGKTVLLMELTKRISREFAIFYINLRGRFINSYEDFMKVLFSVKEGSLKELLVDVLKSGLAYQGIPIPEKVFRDLIENKNGDPFVFLEDYFRELRDKERKPILVIDELQVIGDLKVDGPLIYKLFNFFVRLTKETHLVHVFVVTSDSLFIEKVYNEAMLQGRADYFLVDDPKGGILRPQGKLELLAIRRALEKL</sequence>
<dbReference type="Pfam" id="PF01637">
    <property type="entry name" value="ATPase_2"/>
    <property type="match status" value="1"/>
</dbReference>
<keyword evidence="3" id="KW-0067">ATP-binding</keyword>